<comment type="caution">
    <text evidence="2">The sequence shown here is derived from an EMBL/GenBank/DDBJ whole genome shotgun (WGS) entry which is preliminary data.</text>
</comment>
<feature type="signal peptide" evidence="1">
    <location>
        <begin position="1"/>
        <end position="19"/>
    </location>
</feature>
<name>A0AAD3CMI9_9STRA</name>
<organism evidence="2 3">
    <name type="scientific">Chaetoceros tenuissimus</name>
    <dbReference type="NCBI Taxonomy" id="426638"/>
    <lineage>
        <taxon>Eukaryota</taxon>
        <taxon>Sar</taxon>
        <taxon>Stramenopiles</taxon>
        <taxon>Ochrophyta</taxon>
        <taxon>Bacillariophyta</taxon>
        <taxon>Coscinodiscophyceae</taxon>
        <taxon>Chaetocerotophycidae</taxon>
        <taxon>Chaetocerotales</taxon>
        <taxon>Chaetocerotaceae</taxon>
        <taxon>Chaetoceros</taxon>
    </lineage>
</organism>
<keyword evidence="1" id="KW-0732">Signal</keyword>
<sequence length="161" mass="18214">MNLFLVLTLFLGQLPFAPSSVLGILNFRVTVRKNTEAPRINQMKAVGDNYSDDDMEKAILNNLQRTCIKQFLSQRAFQSFMFLLADLRDVHTSDWLGSFLDIPNLLQFHGTGAFNMTRLVLKVGIVIFGIAKCPKEKIIVQARRSQAHGRRLFNSGSKNNL</sequence>
<reference evidence="2 3" key="1">
    <citation type="journal article" date="2021" name="Sci. Rep.">
        <title>The genome of the diatom Chaetoceros tenuissimus carries an ancient integrated fragment of an extant virus.</title>
        <authorList>
            <person name="Hongo Y."/>
            <person name="Kimura K."/>
            <person name="Takaki Y."/>
            <person name="Yoshida Y."/>
            <person name="Baba S."/>
            <person name="Kobayashi G."/>
            <person name="Nagasaki K."/>
            <person name="Hano T."/>
            <person name="Tomaru Y."/>
        </authorList>
    </citation>
    <scope>NUCLEOTIDE SEQUENCE [LARGE SCALE GENOMIC DNA]</scope>
    <source>
        <strain evidence="2 3">NIES-3715</strain>
    </source>
</reference>
<evidence type="ECO:0000313" key="3">
    <source>
        <dbReference type="Proteomes" id="UP001054902"/>
    </source>
</evidence>
<dbReference type="EMBL" id="BLLK01000029">
    <property type="protein sequence ID" value="GFH48713.1"/>
    <property type="molecule type" value="Genomic_DNA"/>
</dbReference>
<accession>A0AAD3CMI9</accession>
<evidence type="ECO:0000256" key="1">
    <source>
        <dbReference type="SAM" id="SignalP"/>
    </source>
</evidence>
<proteinExistence type="predicted"/>
<keyword evidence="3" id="KW-1185">Reference proteome</keyword>
<gene>
    <name evidence="2" type="ORF">CTEN210_05189</name>
</gene>
<feature type="chain" id="PRO_5042206884" evidence="1">
    <location>
        <begin position="20"/>
        <end position="161"/>
    </location>
</feature>
<protein>
    <submittedName>
        <fullName evidence="2">Uncharacterized protein</fullName>
    </submittedName>
</protein>
<dbReference type="AlphaFoldDB" id="A0AAD3CMI9"/>
<evidence type="ECO:0000313" key="2">
    <source>
        <dbReference type="EMBL" id="GFH48713.1"/>
    </source>
</evidence>
<dbReference type="Proteomes" id="UP001054902">
    <property type="component" value="Unassembled WGS sequence"/>
</dbReference>